<evidence type="ECO:0000256" key="1">
    <source>
        <dbReference type="SAM" id="MobiDB-lite"/>
    </source>
</evidence>
<protein>
    <recommendedName>
        <fullName evidence="4">Molecular chaperone DnaJ</fullName>
    </recommendedName>
</protein>
<gene>
    <name evidence="2" type="ORF">LMG27198_46760</name>
</gene>
<organism evidence="2 3">
    <name type="scientific">Methylocystis echinoides</name>
    <dbReference type="NCBI Taxonomy" id="29468"/>
    <lineage>
        <taxon>Bacteria</taxon>
        <taxon>Pseudomonadati</taxon>
        <taxon>Pseudomonadota</taxon>
        <taxon>Alphaproteobacteria</taxon>
        <taxon>Hyphomicrobiales</taxon>
        <taxon>Methylocystaceae</taxon>
        <taxon>Methylocystis</taxon>
    </lineage>
</organism>
<dbReference type="InterPro" id="IPR036410">
    <property type="entry name" value="HSP_DnaJ_Cys-rich_dom_sf"/>
</dbReference>
<sequence>MSKNPLRHHTPDDDPEAGTPGTGEDVCPECHGTGKQVDKKTGQPTAEPCERCDGTGRIVEGIG</sequence>
<reference evidence="2" key="1">
    <citation type="journal article" date="2023" name="Int. J. Syst. Evol. Microbiol.">
        <title>Methylocystis iwaonis sp. nov., a type II methane-oxidizing bacterium from surface soil of a rice paddy field in Japan, and emended description of the genus Methylocystis (ex Whittenbury et al. 1970) Bowman et al. 1993.</title>
        <authorList>
            <person name="Kaise H."/>
            <person name="Sawadogo J.B."/>
            <person name="Alam M.S."/>
            <person name="Ueno C."/>
            <person name="Dianou D."/>
            <person name="Shinjo R."/>
            <person name="Asakawa S."/>
        </authorList>
    </citation>
    <scope>NUCLEOTIDE SEQUENCE</scope>
    <source>
        <strain evidence="2">LMG27198</strain>
    </source>
</reference>
<keyword evidence="3" id="KW-1185">Reference proteome</keyword>
<feature type="region of interest" description="Disordered" evidence="1">
    <location>
        <begin position="1"/>
        <end position="63"/>
    </location>
</feature>
<accession>A0A9W6GZ79</accession>
<dbReference type="SUPFAM" id="SSF57938">
    <property type="entry name" value="DnaJ/Hsp40 cysteine-rich domain"/>
    <property type="match status" value="1"/>
</dbReference>
<proteinExistence type="predicted"/>
<dbReference type="Proteomes" id="UP001144323">
    <property type="component" value="Unassembled WGS sequence"/>
</dbReference>
<evidence type="ECO:0000313" key="2">
    <source>
        <dbReference type="EMBL" id="GLI95684.1"/>
    </source>
</evidence>
<evidence type="ECO:0008006" key="4">
    <source>
        <dbReference type="Google" id="ProtNLM"/>
    </source>
</evidence>
<comment type="caution">
    <text evidence="2">The sequence shown here is derived from an EMBL/GenBank/DDBJ whole genome shotgun (WGS) entry which is preliminary data.</text>
</comment>
<dbReference type="EMBL" id="BSEC01000004">
    <property type="protein sequence ID" value="GLI95684.1"/>
    <property type="molecule type" value="Genomic_DNA"/>
</dbReference>
<dbReference type="AlphaFoldDB" id="A0A9W6GZ79"/>
<name>A0A9W6GZ79_9HYPH</name>
<evidence type="ECO:0000313" key="3">
    <source>
        <dbReference type="Proteomes" id="UP001144323"/>
    </source>
</evidence>
<dbReference type="Gene3D" id="6.20.20.10">
    <property type="match status" value="1"/>
</dbReference>